<sequence>MMATTTINPMKVTGNWYWIKAGGLIELGFFMFFSIIFAYPLHKFLKHSKYGFAAAPTYTSVMSTTNHNDNTSNQQRQTTLLSCETTISLRKEFKKVLRYNLTLSVAASLTSFLTLWFWPSPRKHDQRWFIALIDYCVAVLTTFAMSGRNRKFLHYYFSSCRCHQLTDYCYCSMCFRNTNDNDPLRNRQLMVRADSCDLQPNFHHIKNVAARTFCCILNKQICICVLKKKHKSELHLFLQTTFCSVNVRFKSNRTKSSFETKKKGNAIIFQIENINKPSIHSQKMSYTRICVTIDSKEYQLEFISLTIETLRQQVIEASNSGQQGSELIKITDDNACDIETSQQLQQAVADGRLRFIACFQPKKIVSKSDIDQLFERGDIQPVSINYCDNYYLPPNLQYQPMDDKKNDIQMETNGNVETLDFKKHWNRGWRKANVEAVKMVNTMLNKKEQGLIVVAKNLFEWQKIANPDLIKTYHNSFLFRLLVNNDKVNKKQFREYCVYTMKDKLLHLDGLDVDGNVYAINCEIQSQENINVTTQFYVTKDTIIDQKLKKLISPIQWNTKIHYEIPLKIQEIEDKEENCSGKQLFDDAIVHLQNYLQLSIEMFGVNNHYVAIAYNLLAIAYYHKGQNSKAIEYNEKALKLLLHIFGMKCVFVAQLYENLGVTYKNNGRHDKAIECYMNSLNIGLELFGENNTDVAASYNSLGHVYHNKGHFDDAIQLYEKALKIRLDIFGNNHDDVANSYNNIGNAFYRKEQNEKAIEYYEKALTIRKTIFGNSRQSVGDSYWNLGLAFKQKGEKKVACKYYNEAWKLYSVSLGEWHVTTLGAKEKVKELYEDL</sequence>
<dbReference type="PROSITE" id="PS50293">
    <property type="entry name" value="TPR_REGION"/>
    <property type="match status" value="2"/>
</dbReference>
<gene>
    <name evidence="5" type="ORF">RFI_10001</name>
</gene>
<keyword evidence="6" id="KW-1185">Reference proteome</keyword>
<dbReference type="EMBL" id="ASPP01007442">
    <property type="protein sequence ID" value="ETO27133.1"/>
    <property type="molecule type" value="Genomic_DNA"/>
</dbReference>
<organism evidence="5 6">
    <name type="scientific">Reticulomyxa filosa</name>
    <dbReference type="NCBI Taxonomy" id="46433"/>
    <lineage>
        <taxon>Eukaryota</taxon>
        <taxon>Sar</taxon>
        <taxon>Rhizaria</taxon>
        <taxon>Retaria</taxon>
        <taxon>Foraminifera</taxon>
        <taxon>Monothalamids</taxon>
        <taxon>Reticulomyxidae</taxon>
        <taxon>Reticulomyxa</taxon>
    </lineage>
</organism>
<evidence type="ECO:0000256" key="4">
    <source>
        <dbReference type="SAM" id="Phobius"/>
    </source>
</evidence>
<accession>X6NMG9</accession>
<feature type="transmembrane region" description="Helical" evidence="4">
    <location>
        <begin position="128"/>
        <end position="146"/>
    </location>
</feature>
<proteinExistence type="predicted"/>
<dbReference type="PANTHER" id="PTHR45641">
    <property type="entry name" value="TETRATRICOPEPTIDE REPEAT PROTEIN (AFU_ORTHOLOGUE AFUA_6G03870)"/>
    <property type="match status" value="1"/>
</dbReference>
<dbReference type="PANTHER" id="PTHR45641:SF1">
    <property type="entry name" value="AAA+ ATPASE DOMAIN-CONTAINING PROTEIN"/>
    <property type="match status" value="1"/>
</dbReference>
<feature type="repeat" description="TPR" evidence="3">
    <location>
        <begin position="653"/>
        <end position="686"/>
    </location>
</feature>
<dbReference type="SUPFAM" id="SSF48452">
    <property type="entry name" value="TPR-like"/>
    <property type="match status" value="2"/>
</dbReference>
<dbReference type="SMART" id="SM00028">
    <property type="entry name" value="TPR"/>
    <property type="match status" value="5"/>
</dbReference>
<evidence type="ECO:0000256" key="1">
    <source>
        <dbReference type="ARBA" id="ARBA00022737"/>
    </source>
</evidence>
<dbReference type="PROSITE" id="PS50005">
    <property type="entry name" value="TPR"/>
    <property type="match status" value="3"/>
</dbReference>
<dbReference type="Gene3D" id="1.25.40.10">
    <property type="entry name" value="Tetratricopeptide repeat domain"/>
    <property type="match status" value="2"/>
</dbReference>
<comment type="caution">
    <text evidence="5">The sequence shown here is derived from an EMBL/GenBank/DDBJ whole genome shotgun (WGS) entry which is preliminary data.</text>
</comment>
<name>X6NMG9_RETFI</name>
<feature type="transmembrane region" description="Helical" evidence="4">
    <location>
        <begin position="16"/>
        <end position="39"/>
    </location>
</feature>
<keyword evidence="4" id="KW-1133">Transmembrane helix</keyword>
<evidence type="ECO:0000256" key="2">
    <source>
        <dbReference type="ARBA" id="ARBA00022803"/>
    </source>
</evidence>
<keyword evidence="4" id="KW-0812">Transmembrane</keyword>
<feature type="repeat" description="TPR" evidence="3">
    <location>
        <begin position="737"/>
        <end position="770"/>
    </location>
</feature>
<dbReference type="Pfam" id="PF13424">
    <property type="entry name" value="TPR_12"/>
    <property type="match status" value="3"/>
</dbReference>
<feature type="transmembrane region" description="Helical" evidence="4">
    <location>
        <begin position="96"/>
        <end position="116"/>
    </location>
</feature>
<evidence type="ECO:0000313" key="6">
    <source>
        <dbReference type="Proteomes" id="UP000023152"/>
    </source>
</evidence>
<evidence type="ECO:0000313" key="5">
    <source>
        <dbReference type="EMBL" id="ETO27133.1"/>
    </source>
</evidence>
<dbReference type="AlphaFoldDB" id="X6NMG9"/>
<feature type="repeat" description="TPR" evidence="3">
    <location>
        <begin position="695"/>
        <end position="728"/>
    </location>
</feature>
<dbReference type="Proteomes" id="UP000023152">
    <property type="component" value="Unassembled WGS sequence"/>
</dbReference>
<protein>
    <submittedName>
        <fullName evidence="5">Uncharacterized protein</fullName>
    </submittedName>
</protein>
<dbReference type="OrthoDB" id="5986190at2759"/>
<dbReference type="InterPro" id="IPR019734">
    <property type="entry name" value="TPR_rpt"/>
</dbReference>
<reference evidence="5 6" key="1">
    <citation type="journal article" date="2013" name="Curr. Biol.">
        <title>The Genome of the Foraminiferan Reticulomyxa filosa.</title>
        <authorList>
            <person name="Glockner G."/>
            <person name="Hulsmann N."/>
            <person name="Schleicher M."/>
            <person name="Noegel A.A."/>
            <person name="Eichinger L."/>
            <person name="Gallinger C."/>
            <person name="Pawlowski J."/>
            <person name="Sierra R."/>
            <person name="Euteneuer U."/>
            <person name="Pillet L."/>
            <person name="Moustafa A."/>
            <person name="Platzer M."/>
            <person name="Groth M."/>
            <person name="Szafranski K."/>
            <person name="Schliwa M."/>
        </authorList>
    </citation>
    <scope>NUCLEOTIDE SEQUENCE [LARGE SCALE GENOMIC DNA]</scope>
</reference>
<keyword evidence="1" id="KW-0677">Repeat</keyword>
<keyword evidence="2 3" id="KW-0802">TPR repeat</keyword>
<evidence type="ECO:0000256" key="3">
    <source>
        <dbReference type="PROSITE-ProRule" id="PRU00339"/>
    </source>
</evidence>
<keyword evidence="4" id="KW-0472">Membrane</keyword>
<dbReference type="InterPro" id="IPR011990">
    <property type="entry name" value="TPR-like_helical_dom_sf"/>
</dbReference>